<dbReference type="RefSeq" id="WP_020335756.1">
    <property type="nucleotide sequence ID" value="NZ_ATFJ01000038.1"/>
</dbReference>
<keyword evidence="3" id="KW-1185">Reference proteome</keyword>
<dbReference type="InterPro" id="IPR050177">
    <property type="entry name" value="Lipid_A_modif_metabolic_enz"/>
</dbReference>
<dbReference type="InterPro" id="IPR036291">
    <property type="entry name" value="NAD(P)-bd_dom_sf"/>
</dbReference>
<dbReference type="Gene3D" id="3.40.50.720">
    <property type="entry name" value="NAD(P)-binding Rossmann-like Domain"/>
    <property type="match status" value="1"/>
</dbReference>
<reference evidence="2 3" key="1">
    <citation type="submission" date="2016-07" db="EMBL/GenBank/DDBJ databases">
        <title>Developing Vibrio natriegens as a novel, fast-growing host for biotechnology.</title>
        <authorList>
            <person name="Weinstock M.T."/>
            <person name="Hesek E.D."/>
            <person name="Wilson C.M."/>
            <person name="Gibson D.G."/>
        </authorList>
    </citation>
    <scope>NUCLEOTIDE SEQUENCE [LARGE SCALE GENOMIC DNA]</scope>
    <source>
        <strain evidence="2 3">ATCC 14048</strain>
    </source>
</reference>
<dbReference type="AlphaFoldDB" id="A0AAN1CUK6"/>
<sequence length="306" mass="34478">MMEKQLKVTLLGATGFLGSALSDSLERKGIEWIGVTVEPTQHPKIVTISPNDTRRLIQTINDYPIVINATGALKPKDFERNTKESLEKFWKLVEHFSAIYASSKLEKLVHISSGGTVYGEGSFNHSHKEKDILSPISWYGRAKLFEELHYEKLANTISADYLCVRVSNPYGNPNKSNHGFIDVLINNILSGKDTVIYEDSDPIRDFVYASDMADTIVNNLIKNELGTFNIASGCSYSLMEIVGFAKQFSSKVNVIRSGKKPEYDVLNNMLDIRKTKNNNTYIRTTNVVNYIESKLNFVEKFENEAS</sequence>
<dbReference type="Proteomes" id="UP000092741">
    <property type="component" value="Chromosome 1"/>
</dbReference>
<feature type="domain" description="NAD-dependent epimerase/dehydratase" evidence="1">
    <location>
        <begin position="9"/>
        <end position="230"/>
    </location>
</feature>
<dbReference type="PANTHER" id="PTHR43245:SF13">
    <property type="entry name" value="UDP-D-APIOSE_UDP-D-XYLOSE SYNTHASE 2"/>
    <property type="match status" value="1"/>
</dbReference>
<dbReference type="SUPFAM" id="SSF51735">
    <property type="entry name" value="NAD(P)-binding Rossmann-fold domains"/>
    <property type="match status" value="1"/>
</dbReference>
<dbReference type="KEGG" id="vna:PN96_12240"/>
<dbReference type="GeneID" id="70913583"/>
<evidence type="ECO:0000259" key="1">
    <source>
        <dbReference type="Pfam" id="PF01370"/>
    </source>
</evidence>
<evidence type="ECO:0000313" key="2">
    <source>
        <dbReference type="EMBL" id="ANQ11434.1"/>
    </source>
</evidence>
<protein>
    <recommendedName>
        <fullName evidence="1">NAD-dependent epimerase/dehydratase domain-containing protein</fullName>
    </recommendedName>
</protein>
<gene>
    <name evidence="2" type="ORF">BA890_01090</name>
</gene>
<organism evidence="2 3">
    <name type="scientific">Vibrio natriegens NBRC 15636 = ATCC 14048 = DSM 759</name>
    <dbReference type="NCBI Taxonomy" id="1219067"/>
    <lineage>
        <taxon>Bacteria</taxon>
        <taxon>Pseudomonadati</taxon>
        <taxon>Pseudomonadota</taxon>
        <taxon>Gammaproteobacteria</taxon>
        <taxon>Vibrionales</taxon>
        <taxon>Vibrionaceae</taxon>
        <taxon>Vibrio</taxon>
    </lineage>
</organism>
<evidence type="ECO:0000313" key="3">
    <source>
        <dbReference type="Proteomes" id="UP000092741"/>
    </source>
</evidence>
<dbReference type="Pfam" id="PF01370">
    <property type="entry name" value="Epimerase"/>
    <property type="match status" value="1"/>
</dbReference>
<dbReference type="InterPro" id="IPR001509">
    <property type="entry name" value="Epimerase_deHydtase"/>
</dbReference>
<proteinExistence type="predicted"/>
<dbReference type="PANTHER" id="PTHR43245">
    <property type="entry name" value="BIFUNCTIONAL POLYMYXIN RESISTANCE PROTEIN ARNA"/>
    <property type="match status" value="1"/>
</dbReference>
<name>A0AAN1CUK6_VIBNA</name>
<dbReference type="EMBL" id="CP016345">
    <property type="protein sequence ID" value="ANQ11434.1"/>
    <property type="molecule type" value="Genomic_DNA"/>
</dbReference>
<accession>A0AAN1CUK6</accession>